<organism evidence="4 5">
    <name type="scientific">Streptomyces oceani</name>
    <dbReference type="NCBI Taxonomy" id="1075402"/>
    <lineage>
        <taxon>Bacteria</taxon>
        <taxon>Bacillati</taxon>
        <taxon>Actinomycetota</taxon>
        <taxon>Actinomycetes</taxon>
        <taxon>Kitasatosporales</taxon>
        <taxon>Streptomycetaceae</taxon>
        <taxon>Streptomyces</taxon>
    </lineage>
</organism>
<evidence type="ECO:0000256" key="1">
    <source>
        <dbReference type="ARBA" id="ARBA00008031"/>
    </source>
</evidence>
<dbReference type="InterPro" id="IPR018110">
    <property type="entry name" value="Mandel_Rmase/mucon_lact_enz_CS"/>
</dbReference>
<evidence type="ECO:0000313" key="4">
    <source>
        <dbReference type="EMBL" id="OEV03863.1"/>
    </source>
</evidence>
<dbReference type="EMBL" id="LJGU01000115">
    <property type="protein sequence ID" value="OEV03863.1"/>
    <property type="molecule type" value="Genomic_DNA"/>
</dbReference>
<dbReference type="Proteomes" id="UP000176101">
    <property type="component" value="Unassembled WGS sequence"/>
</dbReference>
<dbReference type="SMART" id="SM00922">
    <property type="entry name" value="MR_MLE"/>
    <property type="match status" value="1"/>
</dbReference>
<dbReference type="OrthoDB" id="193563at2"/>
<reference evidence="4 5" key="1">
    <citation type="journal article" date="2016" name="Front. Microbiol.">
        <title>Comparative Genomics Analysis of Streptomyces Species Reveals Their Adaptation to the Marine Environment and Their Diversity at the Genomic Level.</title>
        <authorList>
            <person name="Tian X."/>
            <person name="Zhang Z."/>
            <person name="Yang T."/>
            <person name="Chen M."/>
            <person name="Li J."/>
            <person name="Chen F."/>
            <person name="Yang J."/>
            <person name="Li W."/>
            <person name="Zhang B."/>
            <person name="Zhang Z."/>
            <person name="Wu J."/>
            <person name="Zhang C."/>
            <person name="Long L."/>
            <person name="Xiao J."/>
        </authorList>
    </citation>
    <scope>NUCLEOTIDE SEQUENCE [LARGE SCALE GENOMIC DNA]</scope>
    <source>
        <strain evidence="4 5">SCSIO 02100</strain>
    </source>
</reference>
<dbReference type="PROSITE" id="PS00909">
    <property type="entry name" value="MR_MLE_2"/>
    <property type="match status" value="1"/>
</dbReference>
<dbReference type="InterPro" id="IPR013342">
    <property type="entry name" value="Mandelate_racemase_C"/>
</dbReference>
<dbReference type="GO" id="GO:0046872">
    <property type="term" value="F:metal ion binding"/>
    <property type="evidence" value="ECO:0007669"/>
    <property type="project" value="UniProtKB-KW"/>
</dbReference>
<comment type="caution">
    <text evidence="4">The sequence shown here is derived from an EMBL/GenBank/DDBJ whole genome shotgun (WGS) entry which is preliminary data.</text>
</comment>
<dbReference type="Pfam" id="PF13378">
    <property type="entry name" value="MR_MLE_C"/>
    <property type="match status" value="1"/>
</dbReference>
<dbReference type="InterPro" id="IPR029065">
    <property type="entry name" value="Enolase_C-like"/>
</dbReference>
<dbReference type="STRING" id="1075402.AN216_09400"/>
<dbReference type="PANTHER" id="PTHR48080">
    <property type="entry name" value="D-GALACTONATE DEHYDRATASE-RELATED"/>
    <property type="match status" value="1"/>
</dbReference>
<dbReference type="PATRIC" id="fig|1075402.3.peg.5271"/>
<dbReference type="Gene3D" id="3.20.20.120">
    <property type="entry name" value="Enolase-like C-terminal domain"/>
    <property type="match status" value="1"/>
</dbReference>
<dbReference type="InterPro" id="IPR013341">
    <property type="entry name" value="Mandelate_racemase_N_dom"/>
</dbReference>
<proteinExistence type="inferred from homology"/>
<protein>
    <submittedName>
        <fullName evidence="4">Mandelate racemase</fullName>
    </submittedName>
</protein>
<dbReference type="PANTHER" id="PTHR48080:SF3">
    <property type="entry name" value="ENOLASE SUPERFAMILY MEMBER DDB_G0284701"/>
    <property type="match status" value="1"/>
</dbReference>
<comment type="similarity">
    <text evidence="1">Belongs to the mandelate racemase/muconate lactonizing enzyme family.</text>
</comment>
<dbReference type="SUPFAM" id="SSF54826">
    <property type="entry name" value="Enolase N-terminal domain-like"/>
    <property type="match status" value="1"/>
</dbReference>
<sequence>MRITALRATPVAVPYRTDEVWAFGRRAGLVSVLLEMETDEGVTGLGEAAAYPSADVVLSVLRGLEPLVVGADPLRVEALIQRIDVVGTWHHVGHSSPAIAAVETACWDILGKVSGQPLVNLFGGRFRDRVEYFHYVAAASPEGVRDEGRRAAEAGARVCYLKIGADELATDIDRVAALREGAGPEMGVRVDPNEAWSPGAALRALRALREYDLELVEQPVSGRNLPEMAYVRGRSDVPLLANEASWTRADQLAVLQHGAADAISVDHQMDGGLLNMKRSAGMCAAAGLPVVKHSLGELGVALAAGLHVIAATPNFRCANQAYGALLTDDVVIGAFGGPAANYRDGCLEVPDGPGLGVTLDADKVARYAELYRSGAAEYTFHDPEALRTAPALPKR</sequence>
<evidence type="ECO:0000259" key="3">
    <source>
        <dbReference type="SMART" id="SM00922"/>
    </source>
</evidence>
<dbReference type="SFLD" id="SFLDS00001">
    <property type="entry name" value="Enolase"/>
    <property type="match status" value="1"/>
</dbReference>
<dbReference type="GO" id="GO:0009063">
    <property type="term" value="P:amino acid catabolic process"/>
    <property type="evidence" value="ECO:0007669"/>
    <property type="project" value="InterPro"/>
</dbReference>
<accession>A0A1E7KIX5</accession>
<name>A0A1E7KIX5_9ACTN</name>
<dbReference type="Pfam" id="PF02746">
    <property type="entry name" value="MR_MLE_N"/>
    <property type="match status" value="1"/>
</dbReference>
<dbReference type="Gene3D" id="3.30.390.10">
    <property type="entry name" value="Enolase-like, N-terminal domain"/>
    <property type="match status" value="1"/>
</dbReference>
<dbReference type="AlphaFoldDB" id="A0A1E7KIX5"/>
<dbReference type="InterPro" id="IPR029017">
    <property type="entry name" value="Enolase-like_N"/>
</dbReference>
<keyword evidence="5" id="KW-1185">Reference proteome</keyword>
<dbReference type="InterPro" id="IPR034593">
    <property type="entry name" value="DgoD-like"/>
</dbReference>
<evidence type="ECO:0000313" key="5">
    <source>
        <dbReference type="Proteomes" id="UP000176101"/>
    </source>
</evidence>
<evidence type="ECO:0000256" key="2">
    <source>
        <dbReference type="ARBA" id="ARBA00022723"/>
    </source>
</evidence>
<dbReference type="CDD" id="cd03316">
    <property type="entry name" value="MR_like"/>
    <property type="match status" value="1"/>
</dbReference>
<dbReference type="InterPro" id="IPR036849">
    <property type="entry name" value="Enolase-like_C_sf"/>
</dbReference>
<keyword evidence="2" id="KW-0479">Metal-binding</keyword>
<feature type="domain" description="Mandelate racemase/muconate lactonizing enzyme C-terminal" evidence="3">
    <location>
        <begin position="141"/>
        <end position="238"/>
    </location>
</feature>
<dbReference type="SUPFAM" id="SSF51604">
    <property type="entry name" value="Enolase C-terminal domain-like"/>
    <property type="match status" value="1"/>
</dbReference>
<gene>
    <name evidence="4" type="ORF">AN216_09400</name>
</gene>
<dbReference type="RefSeq" id="WP_070196182.1">
    <property type="nucleotide sequence ID" value="NZ_LJGU01000115.1"/>
</dbReference>